<evidence type="ECO:0000313" key="14">
    <source>
        <dbReference type="Ensembl" id="ENSACLP00000060246.1"/>
    </source>
</evidence>
<dbReference type="InterPro" id="IPR027417">
    <property type="entry name" value="P-loop_NTPase"/>
</dbReference>
<dbReference type="Ensembl" id="ENSACLT00000077840.1">
    <property type="protein sequence ID" value="ENSACLP00000060246.1"/>
    <property type="gene ID" value="ENSACLG00000017938.2"/>
</dbReference>
<dbReference type="InterPro" id="IPR001806">
    <property type="entry name" value="Small_GTPase"/>
</dbReference>
<sequence>MNFQANVPVSGISQQSQPAMPTPGTVPAPVPVPVPQSIPSQFGSGSSASSGAGQFGSGTVSGQAAQPGPAGSQFVLSNSAAIRAEIHRFESVHPNIYAIYDLIERIDDLALQNQIREHVISIEDSFVNSQEWTLSRSVPELKVGIVGNLSSGKSALVHRYLTGTYVQEESPEGGRFKKEIVVDGQSYLLLIRDEGGPPELQFAAWVDAVVFVFSLEDEISFQTVYNYFLRLSSYRNTAEVPMVLVGTQDAISAANPRVIDDSRARKLSNDLKRCTYYETCSTYGLNVERVFQDVAQKVVAMRKKQQLSIGPCKSLPNSPSHSSVPAASIPSVHINQAANGGGAFSDYSSSVPSTPSISQREMRIETIAASNTPTPIRKQSKRRSNIFTSRKANEQAKSVDSKTDSIGSGRAIPIKQGILLKRSGKSLNKEWKKKYVTLCDNGVLTYHPSLHDYMQNVHGKEIDLLRTTVKVPGKRPPRAVATVAPTASPKTNGLTKDRSTLQLGIGNTEDSFEFVIVSLTGQTWNFEASTYEERELWVQAIESQIFASLQSCESIKNKSRLGSQSDAMAIQSIRNMRGNSFCVDCDAPNPDWASLNLGALMCIECSGIHRNLGTHLSRVRSLDLDDWPVELSMVMTAIGNAMANSVWEGALEGYTKPGSDSTREEKERWIRAKYEQKLFLVGLPQSDVPLGQQLLRAVVEDDLRLVVLLLAHGTKEEVNETYGDGDGRTALHLSCAMANVVITQLLIWYGVDVKSRDARGQTPLSYARRAVSQECADILLQHGCPNDTSSLTSVPTPNMSRRNPNINNNNAQCELNRSISIM</sequence>
<dbReference type="Pfam" id="PF01412">
    <property type="entry name" value="ArfGap"/>
    <property type="match status" value="1"/>
</dbReference>
<dbReference type="PANTHER" id="PTHR45819">
    <property type="entry name" value="CENTAURIN-GAMMA-1A"/>
    <property type="match status" value="1"/>
</dbReference>
<dbReference type="InterPro" id="IPR002110">
    <property type="entry name" value="Ankyrin_rpt"/>
</dbReference>
<dbReference type="Pfam" id="PF00071">
    <property type="entry name" value="Ras"/>
    <property type="match status" value="1"/>
</dbReference>
<feature type="domain" description="Arf-GAP" evidence="13">
    <location>
        <begin position="567"/>
        <end position="688"/>
    </location>
</feature>
<dbReference type="SUPFAM" id="SSF57863">
    <property type="entry name" value="ArfGap/RecO-like zinc finger"/>
    <property type="match status" value="1"/>
</dbReference>
<dbReference type="SUPFAM" id="SSF50729">
    <property type="entry name" value="PH domain-like"/>
    <property type="match status" value="1"/>
</dbReference>
<evidence type="ECO:0000256" key="1">
    <source>
        <dbReference type="ARBA" id="ARBA00005430"/>
    </source>
</evidence>
<comment type="similarity">
    <text evidence="1">Belongs to the centaurin gamma-like family.</text>
</comment>
<dbReference type="PANTHER" id="PTHR45819:SF2">
    <property type="entry name" value="ARF-GAP WITH GTPASE, ANK REPEAT AND PH DOMAIN-CONTAINING PROTEIN 3"/>
    <property type="match status" value="1"/>
</dbReference>
<keyword evidence="5 10" id="KW-0863">Zinc-finger</keyword>
<keyword evidence="15" id="KW-1185">Reference proteome</keyword>
<dbReference type="PROSITE" id="PS50088">
    <property type="entry name" value="ANK_REPEAT"/>
    <property type="match status" value="1"/>
</dbReference>
<dbReference type="PROSITE" id="PS51419">
    <property type="entry name" value="RAB"/>
    <property type="match status" value="1"/>
</dbReference>
<dbReference type="Pfam" id="PF00169">
    <property type="entry name" value="PH"/>
    <property type="match status" value="1"/>
</dbReference>
<reference evidence="14" key="3">
    <citation type="submission" date="2025-08" db="UniProtKB">
        <authorList>
            <consortium name="Ensembl"/>
        </authorList>
    </citation>
    <scope>IDENTIFICATION</scope>
</reference>
<evidence type="ECO:0000256" key="8">
    <source>
        <dbReference type="ARBA" id="ARBA00023134"/>
    </source>
</evidence>
<dbReference type="Pfam" id="PF12796">
    <property type="entry name" value="Ank_2"/>
    <property type="match status" value="1"/>
</dbReference>
<evidence type="ECO:0000256" key="5">
    <source>
        <dbReference type="ARBA" id="ARBA00022771"/>
    </source>
</evidence>
<dbReference type="AlphaFoldDB" id="A0AAX7U434"/>
<dbReference type="FunFam" id="1.10.220.150:FF:000001">
    <property type="entry name" value="Arf-GAP with GTPase, ANK repeat and PH domain-containing protein 1"/>
    <property type="match status" value="1"/>
</dbReference>
<dbReference type="Gene3D" id="1.25.40.20">
    <property type="entry name" value="Ankyrin repeat-containing domain"/>
    <property type="match status" value="1"/>
</dbReference>
<dbReference type="GeneTree" id="ENSGT00940000159586"/>
<dbReference type="SUPFAM" id="SSF48403">
    <property type="entry name" value="Ankyrin repeat"/>
    <property type="match status" value="1"/>
</dbReference>
<dbReference type="SMART" id="SM00105">
    <property type="entry name" value="ArfGap"/>
    <property type="match status" value="1"/>
</dbReference>
<evidence type="ECO:0000259" key="13">
    <source>
        <dbReference type="PROSITE" id="PS50115"/>
    </source>
</evidence>
<dbReference type="SMART" id="SM00175">
    <property type="entry name" value="RAB"/>
    <property type="match status" value="1"/>
</dbReference>
<dbReference type="InterPro" id="IPR001849">
    <property type="entry name" value="PH_domain"/>
</dbReference>
<evidence type="ECO:0000256" key="3">
    <source>
        <dbReference type="ARBA" id="ARBA00022723"/>
    </source>
</evidence>
<dbReference type="InterPro" id="IPR011993">
    <property type="entry name" value="PH-like_dom_sf"/>
</dbReference>
<reference evidence="15" key="2">
    <citation type="submission" date="2023-03" db="EMBL/GenBank/DDBJ databases">
        <authorList>
            <consortium name="Wellcome Sanger Institute Data Sharing"/>
        </authorList>
    </citation>
    <scope>NUCLEOTIDE SEQUENCE [LARGE SCALE GENOMIC DNA]</scope>
</reference>
<dbReference type="InterPro" id="IPR037278">
    <property type="entry name" value="ARFGAP/RecO"/>
</dbReference>
<dbReference type="Gene3D" id="2.30.29.30">
    <property type="entry name" value="Pleckstrin-homology domain (PH domain)/Phosphotyrosine-binding domain (PTB)"/>
    <property type="match status" value="1"/>
</dbReference>
<dbReference type="SUPFAM" id="SSF52540">
    <property type="entry name" value="P-loop containing nucleoside triphosphate hydrolases"/>
    <property type="match status" value="1"/>
</dbReference>
<accession>A0AAX7U434</accession>
<evidence type="ECO:0000256" key="2">
    <source>
        <dbReference type="ARBA" id="ARBA00022468"/>
    </source>
</evidence>
<reference evidence="14" key="4">
    <citation type="submission" date="2025-09" db="UniProtKB">
        <authorList>
            <consortium name="Ensembl"/>
        </authorList>
    </citation>
    <scope>IDENTIFICATION</scope>
</reference>
<dbReference type="FunFam" id="3.40.50.300:FF:000178">
    <property type="entry name" value="Arf-GAP with GTPase, ANK repeat and PH domain-containing protein 1"/>
    <property type="match status" value="1"/>
</dbReference>
<keyword evidence="8" id="KW-0342">GTP-binding</keyword>
<dbReference type="PROSITE" id="PS50297">
    <property type="entry name" value="ANK_REP_REGION"/>
    <property type="match status" value="1"/>
</dbReference>
<proteinExistence type="inferred from homology"/>
<feature type="compositionally biased region" description="Polar residues" evidence="11">
    <location>
        <begin position="1"/>
        <end position="17"/>
    </location>
</feature>
<dbReference type="SMART" id="SM00248">
    <property type="entry name" value="ANK"/>
    <property type="match status" value="2"/>
</dbReference>
<dbReference type="GO" id="GO:0005096">
    <property type="term" value="F:GTPase activator activity"/>
    <property type="evidence" value="ECO:0007669"/>
    <property type="project" value="UniProtKB-KW"/>
</dbReference>
<keyword evidence="6" id="KW-0862">Zinc</keyword>
<evidence type="ECO:0008006" key="16">
    <source>
        <dbReference type="Google" id="ProtNLM"/>
    </source>
</evidence>
<dbReference type="PROSITE" id="PS51421">
    <property type="entry name" value="RAS"/>
    <property type="match status" value="1"/>
</dbReference>
<dbReference type="InterPro" id="IPR001164">
    <property type="entry name" value="ArfGAP_dom"/>
</dbReference>
<dbReference type="FunFam" id="2.30.29.30:FF:000219">
    <property type="entry name" value="Arf-GAP with GTPase, ANK repeat and PH domain-containing protein 3"/>
    <property type="match status" value="1"/>
</dbReference>
<dbReference type="GO" id="GO:0003924">
    <property type="term" value="F:GTPase activity"/>
    <property type="evidence" value="ECO:0007669"/>
    <property type="project" value="InterPro"/>
</dbReference>
<name>A0AAX7U434_ASTCA</name>
<dbReference type="CDD" id="cd01250">
    <property type="entry name" value="PH_AGAP"/>
    <property type="match status" value="1"/>
</dbReference>
<keyword evidence="2" id="KW-0343">GTPase activation</keyword>
<dbReference type="PRINTS" id="PR00405">
    <property type="entry name" value="REVINTRACTNG"/>
</dbReference>
<dbReference type="CDD" id="cd08855">
    <property type="entry name" value="ArfGap_AGAP3"/>
    <property type="match status" value="1"/>
</dbReference>
<reference evidence="14 15" key="1">
    <citation type="submission" date="2018-05" db="EMBL/GenBank/DDBJ databases">
        <authorList>
            <person name="Datahose"/>
        </authorList>
    </citation>
    <scope>NUCLEOTIDE SEQUENCE</scope>
</reference>
<dbReference type="GO" id="GO:0005634">
    <property type="term" value="C:nucleus"/>
    <property type="evidence" value="ECO:0007669"/>
    <property type="project" value="TreeGrafter"/>
</dbReference>
<feature type="compositionally biased region" description="Pro residues" evidence="11">
    <location>
        <begin position="20"/>
        <end position="36"/>
    </location>
</feature>
<organism evidence="14 15">
    <name type="scientific">Astatotilapia calliptera</name>
    <name type="common">Eastern happy</name>
    <name type="synonym">Chromis callipterus</name>
    <dbReference type="NCBI Taxonomy" id="8154"/>
    <lineage>
        <taxon>Eukaryota</taxon>
        <taxon>Metazoa</taxon>
        <taxon>Chordata</taxon>
        <taxon>Craniata</taxon>
        <taxon>Vertebrata</taxon>
        <taxon>Euteleostomi</taxon>
        <taxon>Actinopterygii</taxon>
        <taxon>Neopterygii</taxon>
        <taxon>Teleostei</taxon>
        <taxon>Neoteleostei</taxon>
        <taxon>Acanthomorphata</taxon>
        <taxon>Ovalentaria</taxon>
        <taxon>Cichlomorphae</taxon>
        <taxon>Cichliformes</taxon>
        <taxon>Cichlidae</taxon>
        <taxon>African cichlids</taxon>
        <taxon>Pseudocrenilabrinae</taxon>
        <taxon>Haplochromini</taxon>
        <taxon>Astatotilapia</taxon>
    </lineage>
</organism>
<feature type="compositionally biased region" description="Low complexity" evidence="11">
    <location>
        <begin position="797"/>
        <end position="810"/>
    </location>
</feature>
<protein>
    <recommendedName>
        <fullName evidence="16">ArfGAP with GTPase domain, ankyrin repeat and PH domain 3</fullName>
    </recommendedName>
</protein>
<evidence type="ECO:0000256" key="7">
    <source>
        <dbReference type="ARBA" id="ARBA00023043"/>
    </source>
</evidence>
<evidence type="ECO:0000256" key="11">
    <source>
        <dbReference type="SAM" id="MobiDB-lite"/>
    </source>
</evidence>
<evidence type="ECO:0000259" key="12">
    <source>
        <dbReference type="PROSITE" id="PS50003"/>
    </source>
</evidence>
<dbReference type="CDD" id="cd04103">
    <property type="entry name" value="Centaurin_gamma"/>
    <property type="match status" value="1"/>
</dbReference>
<evidence type="ECO:0000256" key="9">
    <source>
        <dbReference type="PROSITE-ProRule" id="PRU00023"/>
    </source>
</evidence>
<dbReference type="Proteomes" id="UP000265100">
    <property type="component" value="Chromosome 18"/>
</dbReference>
<evidence type="ECO:0000256" key="4">
    <source>
        <dbReference type="ARBA" id="ARBA00022741"/>
    </source>
</evidence>
<dbReference type="PROSITE" id="PS50003">
    <property type="entry name" value="PH_DOMAIN"/>
    <property type="match status" value="1"/>
</dbReference>
<feature type="region of interest" description="Disordered" evidence="11">
    <location>
        <begin position="1"/>
        <end position="69"/>
    </location>
</feature>
<evidence type="ECO:0000256" key="10">
    <source>
        <dbReference type="PROSITE-ProRule" id="PRU00288"/>
    </source>
</evidence>
<evidence type="ECO:0000313" key="15">
    <source>
        <dbReference type="Proteomes" id="UP000265100"/>
    </source>
</evidence>
<dbReference type="InterPro" id="IPR051282">
    <property type="entry name" value="Arf-GAP_GTPase_ANK_PH"/>
</dbReference>
<feature type="region of interest" description="Disordered" evidence="11">
    <location>
        <begin position="789"/>
        <end position="810"/>
    </location>
</feature>
<dbReference type="GO" id="GO:0008270">
    <property type="term" value="F:zinc ion binding"/>
    <property type="evidence" value="ECO:0007669"/>
    <property type="project" value="UniProtKB-KW"/>
</dbReference>
<dbReference type="Gene3D" id="3.40.50.300">
    <property type="entry name" value="P-loop containing nucleotide triphosphate hydrolases"/>
    <property type="match status" value="1"/>
</dbReference>
<dbReference type="PROSITE" id="PS50115">
    <property type="entry name" value="ARFGAP"/>
    <property type="match status" value="1"/>
</dbReference>
<gene>
    <name evidence="14" type="primary">AGAP3</name>
</gene>
<keyword evidence="3" id="KW-0479">Metal-binding</keyword>
<feature type="repeat" description="ANK" evidence="9">
    <location>
        <begin position="726"/>
        <end position="758"/>
    </location>
</feature>
<keyword evidence="4" id="KW-0547">Nucleotide-binding</keyword>
<dbReference type="FunFam" id="1.25.40.20:FF:000038">
    <property type="entry name" value="Arf-GAP with GTPase, ANK repeat and PH domain-containing protein 3"/>
    <property type="match status" value="1"/>
</dbReference>
<dbReference type="InterPro" id="IPR036770">
    <property type="entry name" value="Ankyrin_rpt-contain_sf"/>
</dbReference>
<dbReference type="GO" id="GO:0005525">
    <property type="term" value="F:GTP binding"/>
    <property type="evidence" value="ECO:0007669"/>
    <property type="project" value="UniProtKB-KW"/>
</dbReference>
<feature type="compositionally biased region" description="Low complexity" evidence="11">
    <location>
        <begin position="40"/>
        <end position="52"/>
    </location>
</feature>
<feature type="domain" description="PH" evidence="12">
    <location>
        <begin position="412"/>
        <end position="546"/>
    </location>
</feature>
<dbReference type="SMART" id="SM00173">
    <property type="entry name" value="RAS"/>
    <property type="match status" value="1"/>
</dbReference>
<dbReference type="InterPro" id="IPR038508">
    <property type="entry name" value="ArfGAP_dom_sf"/>
</dbReference>
<keyword evidence="7 9" id="KW-0040">ANK repeat</keyword>
<evidence type="ECO:0000256" key="6">
    <source>
        <dbReference type="ARBA" id="ARBA00022833"/>
    </source>
</evidence>
<dbReference type="Gene3D" id="1.10.220.150">
    <property type="entry name" value="Arf GTPase activating protein"/>
    <property type="match status" value="1"/>
</dbReference>
<dbReference type="SMART" id="SM00233">
    <property type="entry name" value="PH"/>
    <property type="match status" value="1"/>
</dbReference>